<dbReference type="AlphaFoldDB" id="A0AA43Q6A6"/>
<feature type="chain" id="PRO_5041209320" evidence="1">
    <location>
        <begin position="21"/>
        <end position="215"/>
    </location>
</feature>
<keyword evidence="1" id="KW-0732">Signal</keyword>
<evidence type="ECO:0000313" key="2">
    <source>
        <dbReference type="EMBL" id="MDI1232488.1"/>
    </source>
</evidence>
<proteinExistence type="predicted"/>
<dbReference type="EMBL" id="JAQSDF010000093">
    <property type="protein sequence ID" value="MDI1232488.1"/>
    <property type="molecule type" value="Genomic_DNA"/>
</dbReference>
<evidence type="ECO:0000313" key="3">
    <source>
        <dbReference type="Proteomes" id="UP001160519"/>
    </source>
</evidence>
<name>A0AA43Q6A6_9GAMM</name>
<sequence length="215" mass="24462">MSLKLLILLVFGFMHSDCSSAPVENVQAEEITLYIVDHGMHTGIVIDADSVTEIIQGLRFDFEEIRFIEFGWGDQAFYQADSFSVFLAIRALFFPTGSVMHVAGLSDRPEFYFRHSDIEGIPISRERLKSMLRYIDSSFARDSQDALIGLGRGLYAYSTFYDAKGRYHLLNNCNTWVMEALVEAGFSKRVWPTLTASSVMRQVRKFPQSVLVETE</sequence>
<dbReference type="InterPro" id="IPR011727">
    <property type="entry name" value="CHP02117"/>
</dbReference>
<reference evidence="2" key="1">
    <citation type="submission" date="2023-01" db="EMBL/GenBank/DDBJ databases">
        <title>Biogeochemical cycle of methane in antarctic sediments.</title>
        <authorList>
            <person name="Roldan D.M."/>
            <person name="Menes R.J."/>
        </authorList>
    </citation>
    <scope>NUCLEOTIDE SEQUENCE [LARGE SCALE GENOMIC DNA]</scope>
    <source>
        <strain evidence="2">K-2018 MAG008</strain>
    </source>
</reference>
<dbReference type="Pfam" id="PF09601">
    <property type="entry name" value="DUF2459"/>
    <property type="match status" value="1"/>
</dbReference>
<accession>A0AA43Q6A6</accession>
<gene>
    <name evidence="2" type="ORF">PSU93_15220</name>
</gene>
<dbReference type="Proteomes" id="UP001160519">
    <property type="component" value="Unassembled WGS sequence"/>
</dbReference>
<evidence type="ECO:0000256" key="1">
    <source>
        <dbReference type="SAM" id="SignalP"/>
    </source>
</evidence>
<feature type="signal peptide" evidence="1">
    <location>
        <begin position="1"/>
        <end position="20"/>
    </location>
</feature>
<keyword evidence="3" id="KW-1185">Reference proteome</keyword>
<comment type="caution">
    <text evidence="2">The sequence shown here is derived from an EMBL/GenBank/DDBJ whole genome shotgun (WGS) entry which is preliminary data.</text>
</comment>
<protein>
    <submittedName>
        <fullName evidence="2">DUF2459 domain-containing protein</fullName>
    </submittedName>
</protein>
<organism evidence="2 3">
    <name type="scientific">Candidatus Methylobacter titanis</name>
    <dbReference type="NCBI Taxonomy" id="3053457"/>
    <lineage>
        <taxon>Bacteria</taxon>
        <taxon>Pseudomonadati</taxon>
        <taxon>Pseudomonadota</taxon>
        <taxon>Gammaproteobacteria</taxon>
        <taxon>Methylococcales</taxon>
        <taxon>Methylococcaceae</taxon>
        <taxon>Methylobacter</taxon>
    </lineage>
</organism>